<keyword evidence="3" id="KW-1185">Reference proteome</keyword>
<dbReference type="STRING" id="551996.SAMN05192573_1105"/>
<reference evidence="3" key="1">
    <citation type="submission" date="2016-10" db="EMBL/GenBank/DDBJ databases">
        <authorList>
            <person name="Varghese N."/>
            <person name="Submissions S."/>
        </authorList>
    </citation>
    <scope>NUCLEOTIDE SEQUENCE [LARGE SCALE GENOMIC DNA]</scope>
    <source>
        <strain evidence="3">Gh-67</strain>
    </source>
</reference>
<dbReference type="Proteomes" id="UP000199705">
    <property type="component" value="Unassembled WGS sequence"/>
</dbReference>
<evidence type="ECO:0000313" key="3">
    <source>
        <dbReference type="Proteomes" id="UP000199705"/>
    </source>
</evidence>
<organism evidence="2 3">
    <name type="scientific">Mucilaginibacter gossypii</name>
    <dbReference type="NCBI Taxonomy" id="551996"/>
    <lineage>
        <taxon>Bacteria</taxon>
        <taxon>Pseudomonadati</taxon>
        <taxon>Bacteroidota</taxon>
        <taxon>Sphingobacteriia</taxon>
        <taxon>Sphingobacteriales</taxon>
        <taxon>Sphingobacteriaceae</taxon>
        <taxon>Mucilaginibacter</taxon>
    </lineage>
</organism>
<dbReference type="RefSeq" id="WP_091170356.1">
    <property type="nucleotide sequence ID" value="NZ_FNCG01000010.1"/>
</dbReference>
<dbReference type="AlphaFoldDB" id="A0A1G8CP87"/>
<dbReference type="InterPro" id="IPR013321">
    <property type="entry name" value="Arc_rbn_hlx_hlx"/>
</dbReference>
<name>A0A1G8CP87_9SPHI</name>
<evidence type="ECO:0000256" key="1">
    <source>
        <dbReference type="SAM" id="MobiDB-lite"/>
    </source>
</evidence>
<dbReference type="Gene3D" id="1.10.1220.10">
    <property type="entry name" value="Met repressor-like"/>
    <property type="match status" value="1"/>
</dbReference>
<proteinExistence type="predicted"/>
<protein>
    <submittedName>
        <fullName evidence="2">Uncharacterized protein</fullName>
    </submittedName>
</protein>
<sequence>MENYKNKLGSLADKLKQERPKTPIQEVQPVKALADVKVAEVQFNNWIPKSLLKRVKAYGVEYDLSLKHINIQALELYLSHKAKPEQTIKNAL</sequence>
<feature type="region of interest" description="Disordered" evidence="1">
    <location>
        <begin position="1"/>
        <end position="20"/>
    </location>
</feature>
<accession>A0A1G8CP87</accession>
<gene>
    <name evidence="2" type="ORF">SAMN05192573_1105</name>
</gene>
<dbReference type="GO" id="GO:0006355">
    <property type="term" value="P:regulation of DNA-templated transcription"/>
    <property type="evidence" value="ECO:0007669"/>
    <property type="project" value="InterPro"/>
</dbReference>
<evidence type="ECO:0000313" key="2">
    <source>
        <dbReference type="EMBL" id="SDH47265.1"/>
    </source>
</evidence>
<dbReference type="EMBL" id="FNCG01000010">
    <property type="protein sequence ID" value="SDH47265.1"/>
    <property type="molecule type" value="Genomic_DNA"/>
</dbReference>